<evidence type="ECO:0000313" key="4">
    <source>
        <dbReference type="EMBL" id="CAI4032731.1"/>
    </source>
</evidence>
<dbReference type="Gene3D" id="6.10.250.3150">
    <property type="match status" value="1"/>
</dbReference>
<accession>A0AA86T6V4</accession>
<feature type="chain" id="PRO_5041653090" evidence="2">
    <location>
        <begin position="24"/>
        <end position="396"/>
    </location>
</feature>
<protein>
    <submittedName>
        <fullName evidence="4">Peptidase_M23 domain-containing protein</fullName>
    </submittedName>
</protein>
<dbReference type="Gene3D" id="2.70.70.10">
    <property type="entry name" value="Glucose Permease (Domain IIA)"/>
    <property type="match status" value="1"/>
</dbReference>
<dbReference type="AlphaFoldDB" id="A0AA86T6V4"/>
<dbReference type="InterPro" id="IPR016047">
    <property type="entry name" value="M23ase_b-sheet_dom"/>
</dbReference>
<keyword evidence="2" id="KW-0732">Signal</keyword>
<keyword evidence="1" id="KW-0175">Coiled coil</keyword>
<dbReference type="InterPro" id="IPR011055">
    <property type="entry name" value="Dup_hybrid_motif"/>
</dbReference>
<dbReference type="RefSeq" id="WP_289269449.1">
    <property type="nucleotide sequence ID" value="NZ_OX365700.1"/>
</dbReference>
<dbReference type="Proteomes" id="UP001179121">
    <property type="component" value="Chromosome"/>
</dbReference>
<name>A0AA86T6V4_9BACT</name>
<sequence length="396" mass="45342">MPRLISAWLGLALCAGLAAPVWAGKEGDGLSQKIERERQNLQKLKSRIQEEKQHADAAERQRESVLQNLQQLDQRVVKLRQERQEVTRQVAKKDQEITELNGQLAELRGRTTEHQEAILARARLQYIQGQWGPMKLLLAAQSYSDFQRRFQYLSTLSRREYAMVESYRTDMTRLEAAERQRALVREEMVAYQLLTDKKIREIRDLRSQKRQYLKKVTYQKESYQRVIDELERSAGRVDSLLNELEQRRKLARAKPPAALPGAGRKFKGVLPWPVQGEVVSLFGRQKHPTFETYIQRKGIEIRSAEGSAIKCVMPGTVVYADWLKGYGQVVIVDHQNGYFSLYAHASKLLANVGDRVETGQALGETGDTGMTGDSTLYFELREGAEAVDPLLWLAKR</sequence>
<feature type="domain" description="M23ase beta-sheet core" evidence="3">
    <location>
        <begin position="296"/>
        <end position="389"/>
    </location>
</feature>
<feature type="signal peptide" evidence="2">
    <location>
        <begin position="1"/>
        <end position="23"/>
    </location>
</feature>
<evidence type="ECO:0000256" key="2">
    <source>
        <dbReference type="SAM" id="SignalP"/>
    </source>
</evidence>
<dbReference type="SUPFAM" id="SSF51261">
    <property type="entry name" value="Duplicated hybrid motif"/>
    <property type="match status" value="1"/>
</dbReference>
<proteinExistence type="predicted"/>
<dbReference type="CDD" id="cd12797">
    <property type="entry name" value="M23_peptidase"/>
    <property type="match status" value="1"/>
</dbReference>
<keyword evidence="5" id="KW-1185">Reference proteome</keyword>
<dbReference type="GO" id="GO:0004222">
    <property type="term" value="F:metalloendopeptidase activity"/>
    <property type="evidence" value="ECO:0007669"/>
    <property type="project" value="TreeGrafter"/>
</dbReference>
<dbReference type="PANTHER" id="PTHR21666:SF270">
    <property type="entry name" value="MUREIN HYDROLASE ACTIVATOR ENVC"/>
    <property type="match status" value="1"/>
</dbReference>
<reference evidence="4" key="1">
    <citation type="submission" date="2022-10" db="EMBL/GenBank/DDBJ databases">
        <authorList>
            <person name="Koch H."/>
        </authorList>
    </citation>
    <scope>NUCLEOTIDE SEQUENCE</scope>
    <source>
        <strain evidence="4">DNF</strain>
    </source>
</reference>
<organism evidence="4 5">
    <name type="scientific">Nitrospira tepida</name>
    <dbReference type="NCBI Taxonomy" id="2973512"/>
    <lineage>
        <taxon>Bacteria</taxon>
        <taxon>Pseudomonadati</taxon>
        <taxon>Nitrospirota</taxon>
        <taxon>Nitrospiria</taxon>
        <taxon>Nitrospirales</taxon>
        <taxon>Nitrospiraceae</taxon>
        <taxon>Nitrospira</taxon>
    </lineage>
</organism>
<gene>
    <name evidence="4" type="ORF">DNFV4_03161</name>
</gene>
<evidence type="ECO:0000313" key="5">
    <source>
        <dbReference type="Proteomes" id="UP001179121"/>
    </source>
</evidence>
<dbReference type="EMBL" id="OX365700">
    <property type="protein sequence ID" value="CAI4032731.1"/>
    <property type="molecule type" value="Genomic_DNA"/>
</dbReference>
<dbReference type="PANTHER" id="PTHR21666">
    <property type="entry name" value="PEPTIDASE-RELATED"/>
    <property type="match status" value="1"/>
</dbReference>
<feature type="coiled-coil region" evidence="1">
    <location>
        <begin position="27"/>
        <end position="110"/>
    </location>
</feature>
<feature type="coiled-coil region" evidence="1">
    <location>
        <begin position="174"/>
        <end position="247"/>
    </location>
</feature>
<dbReference type="InterPro" id="IPR050570">
    <property type="entry name" value="Cell_wall_metabolism_enzyme"/>
</dbReference>
<evidence type="ECO:0000256" key="1">
    <source>
        <dbReference type="SAM" id="Coils"/>
    </source>
</evidence>
<dbReference type="KEGG" id="nti:DNFV4_03161"/>
<dbReference type="Pfam" id="PF01551">
    <property type="entry name" value="Peptidase_M23"/>
    <property type="match status" value="1"/>
</dbReference>
<evidence type="ECO:0000259" key="3">
    <source>
        <dbReference type="Pfam" id="PF01551"/>
    </source>
</evidence>